<keyword evidence="2" id="KW-1185">Reference proteome</keyword>
<protein>
    <submittedName>
        <fullName evidence="1">Uncharacterized protein</fullName>
    </submittedName>
</protein>
<proteinExistence type="predicted"/>
<reference evidence="1" key="1">
    <citation type="submission" date="2023-10" db="EMBL/GenBank/DDBJ databases">
        <authorList>
            <person name="Rodriguez Cubillos JULIANA M."/>
            <person name="De Vega J."/>
        </authorList>
    </citation>
    <scope>NUCLEOTIDE SEQUENCE</scope>
</reference>
<accession>A0ACB0L4Q5</accession>
<gene>
    <name evidence="1" type="ORF">MILVUS5_LOCUS29633</name>
</gene>
<sequence length="62" mass="7145">MLARFNCFLLLIHLKLHRVAFTESSATGSKIMKALQHELSSDEREWKSADAKDDLSLSVWRL</sequence>
<dbReference type="EMBL" id="CASHSV030000409">
    <property type="protein sequence ID" value="CAJ2664417.1"/>
    <property type="molecule type" value="Genomic_DNA"/>
</dbReference>
<organism evidence="1 2">
    <name type="scientific">Trifolium pratense</name>
    <name type="common">Red clover</name>
    <dbReference type="NCBI Taxonomy" id="57577"/>
    <lineage>
        <taxon>Eukaryota</taxon>
        <taxon>Viridiplantae</taxon>
        <taxon>Streptophyta</taxon>
        <taxon>Embryophyta</taxon>
        <taxon>Tracheophyta</taxon>
        <taxon>Spermatophyta</taxon>
        <taxon>Magnoliopsida</taxon>
        <taxon>eudicotyledons</taxon>
        <taxon>Gunneridae</taxon>
        <taxon>Pentapetalae</taxon>
        <taxon>rosids</taxon>
        <taxon>fabids</taxon>
        <taxon>Fabales</taxon>
        <taxon>Fabaceae</taxon>
        <taxon>Papilionoideae</taxon>
        <taxon>50 kb inversion clade</taxon>
        <taxon>NPAAA clade</taxon>
        <taxon>Hologalegina</taxon>
        <taxon>IRL clade</taxon>
        <taxon>Trifolieae</taxon>
        <taxon>Trifolium</taxon>
    </lineage>
</organism>
<comment type="caution">
    <text evidence="1">The sequence shown here is derived from an EMBL/GenBank/DDBJ whole genome shotgun (WGS) entry which is preliminary data.</text>
</comment>
<evidence type="ECO:0000313" key="1">
    <source>
        <dbReference type="EMBL" id="CAJ2664417.1"/>
    </source>
</evidence>
<dbReference type="Proteomes" id="UP001177021">
    <property type="component" value="Unassembled WGS sequence"/>
</dbReference>
<evidence type="ECO:0000313" key="2">
    <source>
        <dbReference type="Proteomes" id="UP001177021"/>
    </source>
</evidence>
<name>A0ACB0L4Q5_TRIPR</name>